<dbReference type="SUPFAM" id="SSF54928">
    <property type="entry name" value="RNA-binding domain, RBD"/>
    <property type="match status" value="1"/>
</dbReference>
<dbReference type="PANTHER" id="PTHR48027">
    <property type="entry name" value="HETEROGENEOUS NUCLEAR RIBONUCLEOPROTEIN 87F-RELATED"/>
    <property type="match status" value="1"/>
</dbReference>
<dbReference type="EMBL" id="MFJN01000060">
    <property type="protein sequence ID" value="OGG20022.1"/>
    <property type="molecule type" value="Genomic_DNA"/>
</dbReference>
<dbReference type="Gene3D" id="3.30.70.330">
    <property type="match status" value="1"/>
</dbReference>
<dbReference type="STRING" id="1798384.A3D03_06315"/>
<proteinExistence type="predicted"/>
<organism evidence="4 5">
    <name type="scientific">Candidatus Gottesmanbacteria bacterium RIFCSPHIGHO2_02_FULL_40_13</name>
    <dbReference type="NCBI Taxonomy" id="1798384"/>
    <lineage>
        <taxon>Bacteria</taxon>
        <taxon>Candidatus Gottesmaniibacteriota</taxon>
    </lineage>
</organism>
<dbReference type="InterPro" id="IPR000504">
    <property type="entry name" value="RRM_dom"/>
</dbReference>
<dbReference type="InterPro" id="IPR052462">
    <property type="entry name" value="SLIRP/GR-RBP-like"/>
</dbReference>
<evidence type="ECO:0000259" key="3">
    <source>
        <dbReference type="PROSITE" id="PS50102"/>
    </source>
</evidence>
<protein>
    <recommendedName>
        <fullName evidence="3">RRM domain-containing protein</fullName>
    </recommendedName>
</protein>
<evidence type="ECO:0000313" key="4">
    <source>
        <dbReference type="EMBL" id="OGG20022.1"/>
    </source>
</evidence>
<name>A0A1F6A6F3_9BACT</name>
<accession>A0A1F6A6F3</accession>
<evidence type="ECO:0000313" key="5">
    <source>
        <dbReference type="Proteomes" id="UP000177092"/>
    </source>
</evidence>
<dbReference type="GO" id="GO:0003723">
    <property type="term" value="F:RNA binding"/>
    <property type="evidence" value="ECO:0007669"/>
    <property type="project" value="UniProtKB-KW"/>
</dbReference>
<dbReference type="CDD" id="cd21608">
    <property type="entry name" value="RRM2_NsCP33_like"/>
    <property type="match status" value="1"/>
</dbReference>
<dbReference type="InterPro" id="IPR048289">
    <property type="entry name" value="RRM2_NsCP33-like"/>
</dbReference>
<keyword evidence="1" id="KW-0694">RNA-binding</keyword>
<dbReference type="AlphaFoldDB" id="A0A1F6A6F3"/>
<sequence>MVKNLFVGSLPFTVGDDALGQLFAGVGQVQSVNIIKDKFSGSSRGFAFVEMATEEDAKNAIEKLNGYEFEGRKIIVKEALPKPTYTDGRSGGMGRGRGGFGGGGGRGGGGGGRRY</sequence>
<dbReference type="SMART" id="SM00360">
    <property type="entry name" value="RRM"/>
    <property type="match status" value="1"/>
</dbReference>
<gene>
    <name evidence="4" type="ORF">A3D03_06315</name>
</gene>
<dbReference type="Proteomes" id="UP000177092">
    <property type="component" value="Unassembled WGS sequence"/>
</dbReference>
<evidence type="ECO:0000256" key="2">
    <source>
        <dbReference type="SAM" id="MobiDB-lite"/>
    </source>
</evidence>
<dbReference type="InterPro" id="IPR035979">
    <property type="entry name" value="RBD_domain_sf"/>
</dbReference>
<dbReference type="PROSITE" id="PS50102">
    <property type="entry name" value="RRM"/>
    <property type="match status" value="1"/>
</dbReference>
<evidence type="ECO:0000256" key="1">
    <source>
        <dbReference type="ARBA" id="ARBA00022884"/>
    </source>
</evidence>
<reference evidence="4 5" key="1">
    <citation type="journal article" date="2016" name="Nat. Commun.">
        <title>Thousands of microbial genomes shed light on interconnected biogeochemical processes in an aquifer system.</title>
        <authorList>
            <person name="Anantharaman K."/>
            <person name="Brown C.T."/>
            <person name="Hug L.A."/>
            <person name="Sharon I."/>
            <person name="Castelle C.J."/>
            <person name="Probst A.J."/>
            <person name="Thomas B.C."/>
            <person name="Singh A."/>
            <person name="Wilkins M.J."/>
            <person name="Karaoz U."/>
            <person name="Brodie E.L."/>
            <person name="Williams K.H."/>
            <person name="Hubbard S.S."/>
            <person name="Banfield J.F."/>
        </authorList>
    </citation>
    <scope>NUCLEOTIDE SEQUENCE [LARGE SCALE GENOMIC DNA]</scope>
</reference>
<feature type="compositionally biased region" description="Gly residues" evidence="2">
    <location>
        <begin position="89"/>
        <end position="115"/>
    </location>
</feature>
<feature type="region of interest" description="Disordered" evidence="2">
    <location>
        <begin position="82"/>
        <end position="115"/>
    </location>
</feature>
<dbReference type="InterPro" id="IPR012677">
    <property type="entry name" value="Nucleotide-bd_a/b_plait_sf"/>
</dbReference>
<comment type="caution">
    <text evidence="4">The sequence shown here is derived from an EMBL/GenBank/DDBJ whole genome shotgun (WGS) entry which is preliminary data.</text>
</comment>
<feature type="domain" description="RRM" evidence="3">
    <location>
        <begin position="3"/>
        <end position="81"/>
    </location>
</feature>
<dbReference type="Pfam" id="PF00076">
    <property type="entry name" value="RRM_1"/>
    <property type="match status" value="1"/>
</dbReference>